<evidence type="ECO:0000313" key="2">
    <source>
        <dbReference type="Proteomes" id="UP001218638"/>
    </source>
</evidence>
<organism evidence="1 2">
    <name type="scientific">Synoicihabitans lomoniglobus</name>
    <dbReference type="NCBI Taxonomy" id="2909285"/>
    <lineage>
        <taxon>Bacteria</taxon>
        <taxon>Pseudomonadati</taxon>
        <taxon>Verrucomicrobiota</taxon>
        <taxon>Opitutia</taxon>
        <taxon>Opitutales</taxon>
        <taxon>Opitutaceae</taxon>
        <taxon>Synoicihabitans</taxon>
    </lineage>
</organism>
<keyword evidence="2" id="KW-1185">Reference proteome</keyword>
<sequence length="173" mass="18505">MTSEQIESARAQTHAFRDHYNYDTTYMEEMLDASPAGFARFQAVTQMAGFGDSLPKDVPYVARIAAFAVVDCGPCLELTLKMGREAGVAASVLHAARCDGAALPAELAEVRGYAAQIAAGETPDDDEVQRLRDRYGSAGLVELALNIASSLIFPAVKRTLGHARSCSLTTFSV</sequence>
<dbReference type="EMBL" id="CP119075">
    <property type="protein sequence ID" value="WED64917.1"/>
    <property type="molecule type" value="Genomic_DNA"/>
</dbReference>
<dbReference type="Proteomes" id="UP001218638">
    <property type="component" value="Chromosome"/>
</dbReference>
<gene>
    <name evidence="1" type="ORF">PXH66_21430</name>
</gene>
<dbReference type="AlphaFoldDB" id="A0AAE9ZVL6"/>
<dbReference type="Gene3D" id="1.20.1290.10">
    <property type="entry name" value="AhpD-like"/>
    <property type="match status" value="1"/>
</dbReference>
<name>A0AAE9ZVL6_9BACT</name>
<evidence type="ECO:0000313" key="1">
    <source>
        <dbReference type="EMBL" id="WED64917.1"/>
    </source>
</evidence>
<dbReference type="KEGG" id="slom:PXH66_21430"/>
<proteinExistence type="predicted"/>
<accession>A0AAE9ZVL6</accession>
<evidence type="ECO:0008006" key="3">
    <source>
        <dbReference type="Google" id="ProtNLM"/>
    </source>
</evidence>
<dbReference type="InterPro" id="IPR029032">
    <property type="entry name" value="AhpD-like"/>
</dbReference>
<dbReference type="SUPFAM" id="SSF69118">
    <property type="entry name" value="AhpD-like"/>
    <property type="match status" value="1"/>
</dbReference>
<dbReference type="RefSeq" id="WP_330931817.1">
    <property type="nucleotide sequence ID" value="NZ_CP119075.1"/>
</dbReference>
<protein>
    <recommendedName>
        <fullName evidence="3">Carboxymuconolactone decarboxylase family protein</fullName>
    </recommendedName>
</protein>
<reference evidence="1" key="1">
    <citation type="submission" date="2023-03" db="EMBL/GenBank/DDBJ databases">
        <title>Lomoglobus Profundus gen. nov., sp. nov., a novel member of the phylum Verrucomicrobia, isolated from deep-marine sediment of South China Sea.</title>
        <authorList>
            <person name="Ahmad T."/>
            <person name="Ishaq S.E."/>
            <person name="Wang F."/>
        </authorList>
    </citation>
    <scope>NUCLEOTIDE SEQUENCE</scope>
    <source>
        <strain evidence="1">LMO-M01</strain>
    </source>
</reference>